<dbReference type="PhylomeDB" id="B3SCE7"/>
<keyword evidence="12" id="KW-1185">Reference proteome</keyword>
<gene>
    <name evidence="11" type="ORF">TRIADDRAFT_61946</name>
</gene>
<keyword evidence="6" id="KW-0067">ATP-binding</keyword>
<dbReference type="GO" id="GO:0005524">
    <property type="term" value="F:ATP binding"/>
    <property type="evidence" value="ECO:0007669"/>
    <property type="project" value="UniProtKB-KW"/>
</dbReference>
<dbReference type="HOGENOM" id="CLU_907130_0_0_1"/>
<dbReference type="eggNOG" id="KOG0612">
    <property type="taxonomic scope" value="Eukaryota"/>
</dbReference>
<protein>
    <recommendedName>
        <fullName evidence="1">non-specific serine/threonine protein kinase</fullName>
        <ecNumber evidence="1">2.7.11.1</ecNumber>
    </recommendedName>
</protein>
<dbReference type="RefSeq" id="XP_002117911.1">
    <property type="nucleotide sequence ID" value="XM_002117875.1"/>
</dbReference>
<dbReference type="STRING" id="10228.B3SCE7"/>
<feature type="domain" description="RhoBD" evidence="10">
    <location>
        <begin position="137"/>
        <end position="207"/>
    </location>
</feature>
<keyword evidence="7 8" id="KW-0175">Coiled coil</keyword>
<sequence>MRDILQGTPQVSDARIGQTCSEAELMELKQLAKDYTKQYNTLENKICQLQEERDFLSSYLEKVLAKVDSLQSVSSSIRKQHASAEKEKSLLELEIEEIKSKHIEELSIKVTVIEAVGNIMFAMIIDGIVEEKLNKAHLTINQLKNDKYEMALRITQLKAEVRFVEDSEENAILSKQIEKLRESLSAEQLLKTQAVNKLVETLNCKLPNGSKDKEKQHSKQGDKEIKNYSKMVAKLQAEVSKLKKMDVSIKGGEIERLQAQLKSLSEVYTDRSAVERVEDWLSVSNEKDTKKYDWKKQVNYLRFQVLN</sequence>
<dbReference type="InterPro" id="IPR015008">
    <property type="entry name" value="ROCK_Rho-bd_dom"/>
</dbReference>
<dbReference type="GeneID" id="6759152"/>
<feature type="coiled-coil region" evidence="9">
    <location>
        <begin position="25"/>
        <end position="52"/>
    </location>
</feature>
<evidence type="ECO:0000256" key="4">
    <source>
        <dbReference type="ARBA" id="ARBA00022741"/>
    </source>
</evidence>
<evidence type="ECO:0000313" key="12">
    <source>
        <dbReference type="Proteomes" id="UP000009022"/>
    </source>
</evidence>
<dbReference type="Gene3D" id="1.20.5.730">
    <property type="entry name" value="Single helix bin"/>
    <property type="match status" value="1"/>
</dbReference>
<proteinExistence type="predicted"/>
<dbReference type="GO" id="GO:0004674">
    <property type="term" value="F:protein serine/threonine kinase activity"/>
    <property type="evidence" value="ECO:0007669"/>
    <property type="project" value="UniProtKB-KW"/>
</dbReference>
<dbReference type="CTD" id="6759152"/>
<dbReference type="GO" id="GO:0031267">
    <property type="term" value="F:small GTPase binding"/>
    <property type="evidence" value="ECO:0007669"/>
    <property type="project" value="InterPro"/>
</dbReference>
<dbReference type="PROSITE" id="PS51859">
    <property type="entry name" value="RHO_BD"/>
    <property type="match status" value="1"/>
</dbReference>
<evidence type="ECO:0000259" key="10">
    <source>
        <dbReference type="PROSITE" id="PS51859"/>
    </source>
</evidence>
<evidence type="ECO:0000256" key="1">
    <source>
        <dbReference type="ARBA" id="ARBA00012513"/>
    </source>
</evidence>
<evidence type="ECO:0000256" key="5">
    <source>
        <dbReference type="ARBA" id="ARBA00022777"/>
    </source>
</evidence>
<dbReference type="GO" id="GO:0007266">
    <property type="term" value="P:Rho protein signal transduction"/>
    <property type="evidence" value="ECO:0007669"/>
    <property type="project" value="UniProtKB-UniRule"/>
</dbReference>
<dbReference type="Proteomes" id="UP000009022">
    <property type="component" value="Unassembled WGS sequence"/>
</dbReference>
<name>B3SCE7_TRIAD</name>
<keyword evidence="3" id="KW-0808">Transferase</keyword>
<keyword evidence="2" id="KW-0723">Serine/threonine-protein kinase</keyword>
<evidence type="ECO:0000256" key="2">
    <source>
        <dbReference type="ARBA" id="ARBA00022527"/>
    </source>
</evidence>
<evidence type="ECO:0000256" key="3">
    <source>
        <dbReference type="ARBA" id="ARBA00022679"/>
    </source>
</evidence>
<accession>B3SCE7</accession>
<evidence type="ECO:0000256" key="9">
    <source>
        <dbReference type="SAM" id="Coils"/>
    </source>
</evidence>
<evidence type="ECO:0000256" key="8">
    <source>
        <dbReference type="PROSITE-ProRule" id="PRU01206"/>
    </source>
</evidence>
<dbReference type="SUPFAM" id="SSF103652">
    <property type="entry name" value="G protein-binding domain"/>
    <property type="match status" value="1"/>
</dbReference>
<evidence type="ECO:0000256" key="7">
    <source>
        <dbReference type="ARBA" id="ARBA00023054"/>
    </source>
</evidence>
<evidence type="ECO:0000313" key="11">
    <source>
        <dbReference type="EMBL" id="EDV19578.1"/>
    </source>
</evidence>
<dbReference type="EC" id="2.7.11.1" evidence="1"/>
<dbReference type="EMBL" id="DS985270">
    <property type="protein sequence ID" value="EDV19578.1"/>
    <property type="molecule type" value="Genomic_DNA"/>
</dbReference>
<organism evidence="11 12">
    <name type="scientific">Trichoplax adhaerens</name>
    <name type="common">Trichoplax reptans</name>
    <dbReference type="NCBI Taxonomy" id="10228"/>
    <lineage>
        <taxon>Eukaryota</taxon>
        <taxon>Metazoa</taxon>
        <taxon>Placozoa</taxon>
        <taxon>Uniplacotomia</taxon>
        <taxon>Trichoplacea</taxon>
        <taxon>Trichoplacidae</taxon>
        <taxon>Trichoplax</taxon>
    </lineage>
</organism>
<dbReference type="InParanoid" id="B3SCE7"/>
<dbReference type="AlphaFoldDB" id="B3SCE7"/>
<reference evidence="11 12" key="1">
    <citation type="journal article" date="2008" name="Nature">
        <title>The Trichoplax genome and the nature of placozoans.</title>
        <authorList>
            <person name="Srivastava M."/>
            <person name="Begovic E."/>
            <person name="Chapman J."/>
            <person name="Putnam N.H."/>
            <person name="Hellsten U."/>
            <person name="Kawashima T."/>
            <person name="Kuo A."/>
            <person name="Mitros T."/>
            <person name="Salamov A."/>
            <person name="Carpenter M.L."/>
            <person name="Signorovitch A.Y."/>
            <person name="Moreno M.A."/>
            <person name="Kamm K."/>
            <person name="Grimwood J."/>
            <person name="Schmutz J."/>
            <person name="Shapiro H."/>
            <person name="Grigoriev I.V."/>
            <person name="Buss L.W."/>
            <person name="Schierwater B."/>
            <person name="Dellaporta S.L."/>
            <person name="Rokhsar D.S."/>
        </authorList>
    </citation>
    <scope>NUCLEOTIDE SEQUENCE [LARGE SCALE GENOMIC DNA]</scope>
    <source>
        <strain evidence="11 12">Grell-BS-1999</strain>
    </source>
</reference>
<dbReference type="KEGG" id="tad:TRIADDRAFT_61946"/>
<evidence type="ECO:0000256" key="6">
    <source>
        <dbReference type="ARBA" id="ARBA00022840"/>
    </source>
</evidence>
<keyword evidence="5" id="KW-0418">Kinase</keyword>
<dbReference type="Pfam" id="PF08912">
    <property type="entry name" value="Rho_Binding"/>
    <property type="match status" value="1"/>
</dbReference>
<keyword evidence="4" id="KW-0547">Nucleotide-binding</keyword>